<evidence type="ECO:0000313" key="7">
    <source>
        <dbReference type="EMBL" id="WOL12470.1"/>
    </source>
</evidence>
<dbReference type="Proteomes" id="UP001327560">
    <property type="component" value="Chromosome 6"/>
</dbReference>
<accession>A0AAQ3KQH7</accession>
<evidence type="ECO:0000256" key="2">
    <source>
        <dbReference type="ARBA" id="ARBA00022604"/>
    </source>
</evidence>
<protein>
    <submittedName>
        <fullName evidence="7">Transcription factor ILI5</fullName>
    </submittedName>
</protein>
<evidence type="ECO:0000256" key="3">
    <source>
        <dbReference type="ARBA" id="ARBA00023015"/>
    </source>
</evidence>
<dbReference type="GO" id="GO:0006355">
    <property type="term" value="P:regulation of DNA-templated transcription"/>
    <property type="evidence" value="ECO:0007669"/>
    <property type="project" value="InterPro"/>
</dbReference>
<dbReference type="PANTHER" id="PTHR46446:SF28">
    <property type="entry name" value="TRANSCRIPTION FACTOR PRE5"/>
    <property type="match status" value="1"/>
</dbReference>
<dbReference type="GO" id="GO:0040008">
    <property type="term" value="P:regulation of growth"/>
    <property type="evidence" value="ECO:0007669"/>
    <property type="project" value="InterPro"/>
</dbReference>
<dbReference type="EMBL" id="CP136895">
    <property type="protein sequence ID" value="WOL12470.1"/>
    <property type="molecule type" value="Genomic_DNA"/>
</dbReference>
<dbReference type="InterPro" id="IPR011598">
    <property type="entry name" value="bHLH_dom"/>
</dbReference>
<keyword evidence="2" id="KW-0341">Growth regulation</keyword>
<evidence type="ECO:0000259" key="6">
    <source>
        <dbReference type="PROSITE" id="PS50888"/>
    </source>
</evidence>
<sequence>MVTEVSVAYCTFRFEYHLADYALRRLAEQNTSSYEEFLVAYGQQWQHIQIKEENIFREVDLRTGLLVCVCSVNGNEGMMTTTTTTTEMEKVDFCALRRACTPGNSVGRGGLLALRPSYARDMMPACGRIRLPRLGAAEGVGKDASTHGRRPTRLLFRWRLETGEQRHKKQHMSSNQRSDKELNELISKLQSLLLESRRRNLNRASASKLLKETCSYIKSLHREVDDLSARLADLISSMDSDSPQAEIIRSILDH</sequence>
<evidence type="ECO:0000256" key="4">
    <source>
        <dbReference type="ARBA" id="ARBA00023163"/>
    </source>
</evidence>
<dbReference type="PROSITE" id="PS50888">
    <property type="entry name" value="BHLH"/>
    <property type="match status" value="1"/>
</dbReference>
<dbReference type="InterPro" id="IPR044293">
    <property type="entry name" value="PRE"/>
</dbReference>
<name>A0AAQ3KQH7_9LILI</name>
<dbReference type="Gene3D" id="4.10.280.10">
    <property type="entry name" value="Helix-loop-helix DNA-binding domain"/>
    <property type="match status" value="1"/>
</dbReference>
<keyword evidence="8" id="KW-1185">Reference proteome</keyword>
<evidence type="ECO:0000256" key="1">
    <source>
        <dbReference type="ARBA" id="ARBA00005510"/>
    </source>
</evidence>
<keyword evidence="3" id="KW-0805">Transcription regulation</keyword>
<dbReference type="Pfam" id="PF23174">
    <property type="entry name" value="bHLH_ILI"/>
    <property type="match status" value="1"/>
</dbReference>
<keyword evidence="4" id="KW-0804">Transcription</keyword>
<dbReference type="SUPFAM" id="SSF47459">
    <property type="entry name" value="HLH, helix-loop-helix DNA-binding domain"/>
    <property type="match status" value="1"/>
</dbReference>
<keyword evidence="5" id="KW-0175">Coiled coil</keyword>
<dbReference type="InterPro" id="IPR036638">
    <property type="entry name" value="HLH_DNA-bd_sf"/>
</dbReference>
<proteinExistence type="inferred from homology"/>
<evidence type="ECO:0000313" key="8">
    <source>
        <dbReference type="Proteomes" id="UP001327560"/>
    </source>
</evidence>
<comment type="similarity">
    <text evidence="1">Belongs to the bHLH protein family.</text>
</comment>
<organism evidence="7 8">
    <name type="scientific">Canna indica</name>
    <name type="common">Indian-shot</name>
    <dbReference type="NCBI Taxonomy" id="4628"/>
    <lineage>
        <taxon>Eukaryota</taxon>
        <taxon>Viridiplantae</taxon>
        <taxon>Streptophyta</taxon>
        <taxon>Embryophyta</taxon>
        <taxon>Tracheophyta</taxon>
        <taxon>Spermatophyta</taxon>
        <taxon>Magnoliopsida</taxon>
        <taxon>Liliopsida</taxon>
        <taxon>Zingiberales</taxon>
        <taxon>Cannaceae</taxon>
        <taxon>Canna</taxon>
    </lineage>
</organism>
<dbReference type="AlphaFoldDB" id="A0AAQ3KQH7"/>
<gene>
    <name evidence="7" type="ORF">Cni_G21237</name>
</gene>
<feature type="domain" description="BHLH" evidence="6">
    <location>
        <begin position="166"/>
        <end position="220"/>
    </location>
</feature>
<dbReference type="GO" id="GO:0046983">
    <property type="term" value="F:protein dimerization activity"/>
    <property type="evidence" value="ECO:0007669"/>
    <property type="project" value="InterPro"/>
</dbReference>
<evidence type="ECO:0000256" key="5">
    <source>
        <dbReference type="SAM" id="Coils"/>
    </source>
</evidence>
<dbReference type="PANTHER" id="PTHR46446">
    <property type="entry name" value="TRANSCRIPTION FACTOR PRE"/>
    <property type="match status" value="1"/>
</dbReference>
<reference evidence="7 8" key="1">
    <citation type="submission" date="2023-10" db="EMBL/GenBank/DDBJ databases">
        <title>Chromosome-scale genome assembly provides insights into flower coloration mechanisms of Canna indica.</title>
        <authorList>
            <person name="Li C."/>
        </authorList>
    </citation>
    <scope>NUCLEOTIDE SEQUENCE [LARGE SCALE GENOMIC DNA]</scope>
    <source>
        <tissue evidence="7">Flower</tissue>
    </source>
</reference>
<feature type="coiled-coil region" evidence="5">
    <location>
        <begin position="175"/>
        <end position="237"/>
    </location>
</feature>